<feature type="region of interest" description="Disordered" evidence="1">
    <location>
        <begin position="171"/>
        <end position="191"/>
    </location>
</feature>
<dbReference type="Proteomes" id="UP000623467">
    <property type="component" value="Unassembled WGS sequence"/>
</dbReference>
<sequence length="631" mass="67616">MSVANYNSCPIGNNNLRTTTTISFEARKAIKDDVVGAAPPHSSFHILTAFAQASALESRPSTETQLAPTKLSTCGSKPDLHLIFSTMTAVLSAADNYGAYAQAKADGCFPTVKLECAAWDKYFPTFELKIEALEHEFPAEFPDVWEPIATTIIPLSESPIATVSPVVIRSTVKDGTPNNTDTAAAKPSSSVAAYKDSPVPAALSLGSGQYEPIVRSTRLPAPATRCSGVSGEPITRSTAPARQEPAGKSSSSSSSSSSPSFPSVIRPTKADTGMKNVDQSTELTISSSFVSPPQTTSSNPIQRFQSVMITAPFATENPQLVNEDIEMSRSCPPGASTTSSSFTPIQHPESVVMTSAATNKSGLVNEDIEMSCSPPSQETSSSVWGTATYKGPPMSDLPSAWKSGNQPSYNIFSFASSHGNPPSQAPAFPTALQGFVPEPATIYQTPSALNPPPPSLSPPPTPLSIFELMQNEPPSPAAHRRPNAYVIPPVAIPQHLWQQEVIREQLGRNSEKNKPKRSRLSAPYFLRTPLTVAHPAKKASRAFSSRLHNDDKVELSPQNEHKPPEMPSRAPAPSPAFSAPTTWMYCNGHKLSSPPPFKERFQRFTEPAGGLFGTLTTMFWSYLISAEIVSE</sequence>
<protein>
    <submittedName>
        <fullName evidence="2">Uncharacterized protein</fullName>
    </submittedName>
</protein>
<dbReference type="OrthoDB" id="3065944at2759"/>
<feature type="compositionally biased region" description="Polar residues" evidence="1">
    <location>
        <begin position="176"/>
        <end position="191"/>
    </location>
</feature>
<dbReference type="EMBL" id="JACAZH010000001">
    <property type="protein sequence ID" value="KAF7377946.1"/>
    <property type="molecule type" value="Genomic_DNA"/>
</dbReference>
<name>A0A8H6ZKA1_9AGAR</name>
<feature type="region of interest" description="Disordered" evidence="1">
    <location>
        <begin position="536"/>
        <end position="574"/>
    </location>
</feature>
<comment type="caution">
    <text evidence="2">The sequence shown here is derived from an EMBL/GenBank/DDBJ whole genome shotgun (WGS) entry which is preliminary data.</text>
</comment>
<evidence type="ECO:0000256" key="1">
    <source>
        <dbReference type="SAM" id="MobiDB-lite"/>
    </source>
</evidence>
<gene>
    <name evidence="2" type="ORF">MSAN_00218500</name>
</gene>
<feature type="region of interest" description="Disordered" evidence="1">
    <location>
        <begin position="216"/>
        <end position="277"/>
    </location>
</feature>
<evidence type="ECO:0000313" key="3">
    <source>
        <dbReference type="Proteomes" id="UP000623467"/>
    </source>
</evidence>
<reference evidence="2" key="1">
    <citation type="submission" date="2020-05" db="EMBL/GenBank/DDBJ databases">
        <title>Mycena genomes resolve the evolution of fungal bioluminescence.</title>
        <authorList>
            <person name="Tsai I.J."/>
        </authorList>
    </citation>
    <scope>NUCLEOTIDE SEQUENCE</scope>
    <source>
        <strain evidence="2">160909Yilan</strain>
    </source>
</reference>
<feature type="compositionally biased region" description="Basic and acidic residues" evidence="1">
    <location>
        <begin position="547"/>
        <end position="564"/>
    </location>
</feature>
<accession>A0A8H6ZKA1</accession>
<keyword evidence="3" id="KW-1185">Reference proteome</keyword>
<dbReference type="AlphaFoldDB" id="A0A8H6ZKA1"/>
<evidence type="ECO:0000313" key="2">
    <source>
        <dbReference type="EMBL" id="KAF7377946.1"/>
    </source>
</evidence>
<organism evidence="2 3">
    <name type="scientific">Mycena sanguinolenta</name>
    <dbReference type="NCBI Taxonomy" id="230812"/>
    <lineage>
        <taxon>Eukaryota</taxon>
        <taxon>Fungi</taxon>
        <taxon>Dikarya</taxon>
        <taxon>Basidiomycota</taxon>
        <taxon>Agaricomycotina</taxon>
        <taxon>Agaricomycetes</taxon>
        <taxon>Agaricomycetidae</taxon>
        <taxon>Agaricales</taxon>
        <taxon>Marasmiineae</taxon>
        <taxon>Mycenaceae</taxon>
        <taxon>Mycena</taxon>
    </lineage>
</organism>
<proteinExistence type="predicted"/>
<feature type="compositionally biased region" description="Low complexity" evidence="1">
    <location>
        <begin position="249"/>
        <end position="263"/>
    </location>
</feature>